<evidence type="ECO:0000313" key="7">
    <source>
        <dbReference type="WBParaSite" id="TREG1_58060.1"/>
    </source>
</evidence>
<evidence type="ECO:0000256" key="4">
    <source>
        <dbReference type="ARBA" id="ARBA00023027"/>
    </source>
</evidence>
<keyword evidence="6" id="KW-1185">Reference proteome</keyword>
<dbReference type="PANTHER" id="PTHR10912">
    <property type="entry name" value="ADP-RIBOSYL CYCLASE"/>
    <property type="match status" value="1"/>
</dbReference>
<dbReference type="GO" id="GO:0061809">
    <property type="term" value="F:NAD+ nucleosidase activity, cyclic ADP-ribose generating"/>
    <property type="evidence" value="ECO:0007669"/>
    <property type="project" value="InterPro"/>
</dbReference>
<dbReference type="GO" id="GO:0016849">
    <property type="term" value="F:phosphorus-oxygen lyase activity"/>
    <property type="evidence" value="ECO:0007669"/>
    <property type="project" value="TreeGrafter"/>
</dbReference>
<dbReference type="Proteomes" id="UP000050795">
    <property type="component" value="Unassembled WGS sequence"/>
</dbReference>
<accession>A0AA85JXX7</accession>
<reference evidence="7" key="2">
    <citation type="submission" date="2023-11" db="UniProtKB">
        <authorList>
            <consortium name="WormBaseParasite"/>
        </authorList>
    </citation>
    <scope>IDENTIFICATION</scope>
</reference>
<name>A0AA85JXX7_TRIRE</name>
<dbReference type="Gene3D" id="1.20.82.10">
    <property type="entry name" value="ADP Ribosyl Cyclase, Chain A, domain 1"/>
    <property type="match status" value="1"/>
</dbReference>
<keyword evidence="2" id="KW-0808">Transferase</keyword>
<dbReference type="GO" id="GO:0016740">
    <property type="term" value="F:transferase activity"/>
    <property type="evidence" value="ECO:0007669"/>
    <property type="project" value="UniProtKB-KW"/>
</dbReference>
<reference evidence="6" key="1">
    <citation type="submission" date="2022-06" db="EMBL/GenBank/DDBJ databases">
        <authorList>
            <person name="Berger JAMES D."/>
            <person name="Berger JAMES D."/>
        </authorList>
    </citation>
    <scope>NUCLEOTIDE SEQUENCE [LARGE SCALE GENOMIC DNA]</scope>
</reference>
<comment type="similarity">
    <text evidence="1">Belongs to the ADP-ribosyl cyclase family.</text>
</comment>
<evidence type="ECO:0000256" key="3">
    <source>
        <dbReference type="ARBA" id="ARBA00022801"/>
    </source>
</evidence>
<dbReference type="GO" id="GO:0005886">
    <property type="term" value="C:plasma membrane"/>
    <property type="evidence" value="ECO:0007669"/>
    <property type="project" value="TreeGrafter"/>
</dbReference>
<dbReference type="WBParaSite" id="TREG1_58060.1">
    <property type="protein sequence ID" value="TREG1_58060.1"/>
    <property type="gene ID" value="TREG1_58060"/>
</dbReference>
<evidence type="ECO:0000313" key="6">
    <source>
        <dbReference type="Proteomes" id="UP000050795"/>
    </source>
</evidence>
<keyword evidence="4" id="KW-0520">NAD</keyword>
<evidence type="ECO:0000256" key="2">
    <source>
        <dbReference type="ARBA" id="ARBA00022679"/>
    </source>
</evidence>
<dbReference type="InterPro" id="IPR003193">
    <property type="entry name" value="ADP-ribosyl_cyclase"/>
</dbReference>
<dbReference type="Pfam" id="PF02267">
    <property type="entry name" value="Rib_hydrolayse"/>
    <property type="match status" value="1"/>
</dbReference>
<evidence type="ECO:0008006" key="8">
    <source>
        <dbReference type="Google" id="ProtNLM"/>
    </source>
</evidence>
<sequence length="222" mass="25719">MWSLFEEALLSAHRQTECVMKPELYAKFVEYAFSVQPKISEQYFHSKVIEVIRGMCKNLRECYTLERTFAGFILDDMNWCNTSLTGDMHYGTICGCNSKSRVIGAFWDAASEAYAKSASGHVYVILNGSVERPFDENRTFSRVELPLLKYPQVHNITVKLVHSLTNTEYYHTCKSFNILELARKVMSQNIGFECIEDPAHLREHSNFKEVTVRFQFSSVFYQ</sequence>
<keyword evidence="5" id="KW-1015">Disulfide bond</keyword>
<dbReference type="Gene3D" id="3.40.50.720">
    <property type="entry name" value="NAD(P)-binding Rossmann-like Domain"/>
    <property type="match status" value="1"/>
</dbReference>
<proteinExistence type="inferred from homology"/>
<organism evidence="6 7">
    <name type="scientific">Trichobilharzia regenti</name>
    <name type="common">Nasal bird schistosome</name>
    <dbReference type="NCBI Taxonomy" id="157069"/>
    <lineage>
        <taxon>Eukaryota</taxon>
        <taxon>Metazoa</taxon>
        <taxon>Spiralia</taxon>
        <taxon>Lophotrochozoa</taxon>
        <taxon>Platyhelminthes</taxon>
        <taxon>Trematoda</taxon>
        <taxon>Digenea</taxon>
        <taxon>Strigeidida</taxon>
        <taxon>Schistosomatoidea</taxon>
        <taxon>Schistosomatidae</taxon>
        <taxon>Trichobilharzia</taxon>
    </lineage>
</organism>
<evidence type="ECO:0000256" key="5">
    <source>
        <dbReference type="ARBA" id="ARBA00023157"/>
    </source>
</evidence>
<keyword evidence="3" id="KW-0378">Hydrolase</keyword>
<evidence type="ECO:0000256" key="1">
    <source>
        <dbReference type="ARBA" id="ARBA00005406"/>
    </source>
</evidence>
<dbReference type="SUPFAM" id="SSF52309">
    <property type="entry name" value="N-(deoxy)ribosyltransferase-like"/>
    <property type="match status" value="1"/>
</dbReference>
<dbReference type="PANTHER" id="PTHR10912:SF7">
    <property type="entry name" value="ADP-RIBOSYL CYCLASE_CYCLIC ADP-RIBOSE HYDROLASE"/>
    <property type="match status" value="1"/>
</dbReference>
<protein>
    <recommendedName>
        <fullName evidence="8">ADP-ribosyl cyclase/cyclic ADP-ribose hydrolase</fullName>
    </recommendedName>
</protein>
<dbReference type="AlphaFoldDB" id="A0AA85JXX7"/>